<dbReference type="PANTHER" id="PTHR47800:SF5">
    <property type="entry name" value="FER-1-LIKE PROTEIN 6"/>
    <property type="match status" value="1"/>
</dbReference>
<feature type="domain" description="C2" evidence="1">
    <location>
        <begin position="1"/>
        <end position="111"/>
    </location>
</feature>
<dbReference type="PROSITE" id="PS50004">
    <property type="entry name" value="C2"/>
    <property type="match status" value="1"/>
</dbReference>
<accession>A0A9K3M4Z6</accession>
<dbReference type="InterPro" id="IPR000008">
    <property type="entry name" value="C2_dom"/>
</dbReference>
<comment type="caution">
    <text evidence="2">The sequence shown here is derived from an EMBL/GenBank/DDBJ whole genome shotgun (WGS) entry which is preliminary data.</text>
</comment>
<organism evidence="2 3">
    <name type="scientific">Nitzschia inconspicua</name>
    <dbReference type="NCBI Taxonomy" id="303405"/>
    <lineage>
        <taxon>Eukaryota</taxon>
        <taxon>Sar</taxon>
        <taxon>Stramenopiles</taxon>
        <taxon>Ochrophyta</taxon>
        <taxon>Bacillariophyta</taxon>
        <taxon>Bacillariophyceae</taxon>
        <taxon>Bacillariophycidae</taxon>
        <taxon>Bacillariales</taxon>
        <taxon>Bacillariaceae</taxon>
        <taxon>Nitzschia</taxon>
    </lineage>
</organism>
<dbReference type="SMART" id="SM00239">
    <property type="entry name" value="C2"/>
    <property type="match status" value="1"/>
</dbReference>
<dbReference type="GO" id="GO:0010628">
    <property type="term" value="P:positive regulation of gene expression"/>
    <property type="evidence" value="ECO:0007669"/>
    <property type="project" value="TreeGrafter"/>
</dbReference>
<dbReference type="EMBL" id="JAGRRH010000002">
    <property type="protein sequence ID" value="KAG7373191.1"/>
    <property type="molecule type" value="Genomic_DNA"/>
</dbReference>
<dbReference type="PANTHER" id="PTHR47800">
    <property type="entry name" value="C2 DOMAIN-CONTAINING PROTEIN"/>
    <property type="match status" value="1"/>
</dbReference>
<keyword evidence="3" id="KW-1185">Reference proteome</keyword>
<proteinExistence type="predicted"/>
<sequence length="187" mass="21392">MGVVTVVLEKMSHLKDTDGAMNNPDPYVTFHLEEDNIILDKNLGKQQSSTKNCTCNPTYNETFTFNNVDSLKNVVLMVKVFDEDFGRDDAMGKLRIKLDEEALTPGEFKNFNQKLEKSGKGMFSRDARIELKIKYDQLVGKREEASQRMPCPTRKTMALAVKFEYLRAFFTPSCIEIPDVLFYDAHS</sequence>
<dbReference type="Pfam" id="PF00168">
    <property type="entry name" value="C2"/>
    <property type="match status" value="1"/>
</dbReference>
<protein>
    <submittedName>
        <fullName evidence="2">C2 domain containing protein</fullName>
    </submittedName>
</protein>
<evidence type="ECO:0000259" key="1">
    <source>
        <dbReference type="PROSITE" id="PS50004"/>
    </source>
</evidence>
<evidence type="ECO:0000313" key="2">
    <source>
        <dbReference type="EMBL" id="KAG7373191.1"/>
    </source>
</evidence>
<dbReference type="OrthoDB" id="270970at2759"/>
<reference evidence="2" key="1">
    <citation type="journal article" date="2021" name="Sci. Rep.">
        <title>Diploid genomic architecture of Nitzschia inconspicua, an elite biomass production diatom.</title>
        <authorList>
            <person name="Oliver A."/>
            <person name="Podell S."/>
            <person name="Pinowska A."/>
            <person name="Traller J.C."/>
            <person name="Smith S.R."/>
            <person name="McClure R."/>
            <person name="Beliaev A."/>
            <person name="Bohutskyi P."/>
            <person name="Hill E.A."/>
            <person name="Rabines A."/>
            <person name="Zheng H."/>
            <person name="Allen L.Z."/>
            <person name="Kuo A."/>
            <person name="Grigoriev I.V."/>
            <person name="Allen A.E."/>
            <person name="Hazlebeck D."/>
            <person name="Allen E.E."/>
        </authorList>
    </citation>
    <scope>NUCLEOTIDE SEQUENCE</scope>
    <source>
        <strain evidence="2">Hildebrandi</strain>
    </source>
</reference>
<name>A0A9K3M4Z6_9STRA</name>
<dbReference type="AlphaFoldDB" id="A0A9K3M4Z6"/>
<evidence type="ECO:0000313" key="3">
    <source>
        <dbReference type="Proteomes" id="UP000693970"/>
    </source>
</evidence>
<reference evidence="2" key="2">
    <citation type="submission" date="2021-04" db="EMBL/GenBank/DDBJ databases">
        <authorList>
            <person name="Podell S."/>
        </authorList>
    </citation>
    <scope>NUCLEOTIDE SEQUENCE</scope>
    <source>
        <strain evidence="2">Hildebrandi</strain>
    </source>
</reference>
<dbReference type="Proteomes" id="UP000693970">
    <property type="component" value="Unassembled WGS sequence"/>
</dbReference>
<gene>
    <name evidence="2" type="ORF">IV203_033915</name>
</gene>